<evidence type="ECO:0000256" key="1">
    <source>
        <dbReference type="SAM" id="MobiDB-lite"/>
    </source>
</evidence>
<sequence length="525" mass="52269">MDIRKLKPNQAISNLYSFRPVVASGGVESIITVNGIQYRVHMFSTVGSSSITIHDAGSDGYVEYLIVAGGGGGGMDMGGGGGGGGVLTGIYTVRASEVISLSVGNGGFGGPAGGGGYRTDGTAGPQPNDHQFTISATSGGNSTFGTLTAVGGGYGGSSYYGYTPNNGNGVTGGSGGGHSGYSDTNVRAPVAGTAGQGSRGGQGGGQYYSGGGGGAGGPGADSTNQPNGGAGKFSSILGIDLYWGGGGGGAAYSAGSGGNGGIGGGGGGAVGSNSGGVGYNNGYSGYGGGNNAQVNTRGGDAGSNTGGGGGGGSHYNRTNKGGEGGSGIVVVRYPLQKPPAYGTQSNPAPSPVFLQNLGYPEGSYWFRDGSMTSAVELFYSPNYIESRPWVRVFSSPYNSTATVNRLDLNIPFQGILVQRTSLDIRHTGYFPSHQIYNTTNFTNVLTTSGTRTGNRVFLGFAGGHGIYSATQQSCNWGDSSGGVGAGWNGATCGSFPNGLIWGTGQSGTATYANLSGTWEHWVYWS</sequence>
<feature type="compositionally biased region" description="Gly residues" evidence="1">
    <location>
        <begin position="194"/>
        <end position="219"/>
    </location>
</feature>
<feature type="compositionally biased region" description="Gly residues" evidence="1">
    <location>
        <begin position="299"/>
        <end position="313"/>
    </location>
</feature>
<accession>A0A6J5M841</accession>
<dbReference type="EMBL" id="LR796737">
    <property type="protein sequence ID" value="CAB4162670.1"/>
    <property type="molecule type" value="Genomic_DNA"/>
</dbReference>
<feature type="region of interest" description="Disordered" evidence="1">
    <location>
        <begin position="296"/>
        <end position="323"/>
    </location>
</feature>
<protein>
    <submittedName>
        <fullName evidence="2">Uncharacterized protein</fullName>
    </submittedName>
</protein>
<evidence type="ECO:0000313" key="2">
    <source>
        <dbReference type="EMBL" id="CAB4143185.1"/>
    </source>
</evidence>
<proteinExistence type="predicted"/>
<gene>
    <name evidence="2" type="ORF">UFOVP436_87</name>
    <name evidence="3" type="ORF">UFOVP784_87</name>
</gene>
<dbReference type="EMBL" id="LR796418">
    <property type="protein sequence ID" value="CAB4143185.1"/>
    <property type="molecule type" value="Genomic_DNA"/>
</dbReference>
<name>A0A6J5M841_9CAUD</name>
<feature type="region of interest" description="Disordered" evidence="1">
    <location>
        <begin position="171"/>
        <end position="228"/>
    </location>
</feature>
<organism evidence="2">
    <name type="scientific">uncultured Caudovirales phage</name>
    <dbReference type="NCBI Taxonomy" id="2100421"/>
    <lineage>
        <taxon>Viruses</taxon>
        <taxon>Duplodnaviria</taxon>
        <taxon>Heunggongvirae</taxon>
        <taxon>Uroviricota</taxon>
        <taxon>Caudoviricetes</taxon>
        <taxon>Peduoviridae</taxon>
        <taxon>Maltschvirus</taxon>
        <taxon>Maltschvirus maltsch</taxon>
    </lineage>
</organism>
<evidence type="ECO:0000313" key="3">
    <source>
        <dbReference type="EMBL" id="CAB4162670.1"/>
    </source>
</evidence>
<reference evidence="2" key="1">
    <citation type="submission" date="2020-04" db="EMBL/GenBank/DDBJ databases">
        <authorList>
            <person name="Chiriac C."/>
            <person name="Salcher M."/>
            <person name="Ghai R."/>
            <person name="Kavagutti S V."/>
        </authorList>
    </citation>
    <scope>NUCLEOTIDE SEQUENCE</scope>
</reference>